<comment type="caution">
    <text evidence="4">The sequence shown here is derived from an EMBL/GenBank/DDBJ whole genome shotgun (WGS) entry which is preliminary data.</text>
</comment>
<feature type="region of interest" description="Disordered" evidence="1">
    <location>
        <begin position="117"/>
        <end position="141"/>
    </location>
</feature>
<sequence>MDPEESPSGGRRLRRIIAVVVASVLVIVAAFAAGSLSAPVVSAPSTTSVEAGFARDMQTHHAQAVEMALIIRDNTDDEEIRLLAYDIATSQSQQSGQMNGWLALWDLPQTASEPTMTWMSRPPLTGGDAHSGMGMTDGETEHEPGGVMPGMATEDQLAELRSLSGVEAEKLFLTLMIAHHRGGVEMADAVLARSKERVVVNLATAMANAQTGEIAYMEELLDSRP</sequence>
<dbReference type="PANTHER" id="PTHR36933:SF1">
    <property type="entry name" value="SLL0788 PROTEIN"/>
    <property type="match status" value="1"/>
</dbReference>
<dbReference type="Pfam" id="PF03713">
    <property type="entry name" value="DUF305"/>
    <property type="match status" value="1"/>
</dbReference>
<dbReference type="AlphaFoldDB" id="A0A841ASE2"/>
<evidence type="ECO:0000313" key="5">
    <source>
        <dbReference type="Proteomes" id="UP000536685"/>
    </source>
</evidence>
<dbReference type="InterPro" id="IPR012347">
    <property type="entry name" value="Ferritin-like"/>
</dbReference>
<keyword evidence="2" id="KW-0812">Transmembrane</keyword>
<evidence type="ECO:0000313" key="4">
    <source>
        <dbReference type="EMBL" id="MBB5844503.1"/>
    </source>
</evidence>
<dbReference type="Proteomes" id="UP000536685">
    <property type="component" value="Unassembled WGS sequence"/>
</dbReference>
<proteinExistence type="predicted"/>
<reference evidence="4 5" key="1">
    <citation type="submission" date="2020-08" db="EMBL/GenBank/DDBJ databases">
        <title>Sequencing the genomes of 1000 actinobacteria strains.</title>
        <authorList>
            <person name="Klenk H.-P."/>
        </authorList>
    </citation>
    <scope>NUCLEOTIDE SEQUENCE [LARGE SCALE GENOMIC DNA]</scope>
    <source>
        <strain evidence="4 5">DSM 105784</strain>
    </source>
</reference>
<dbReference type="InterPro" id="IPR005183">
    <property type="entry name" value="DUF305_CopM-like"/>
</dbReference>
<keyword evidence="5" id="KW-1185">Reference proteome</keyword>
<organism evidence="4 5">
    <name type="scientific">Conyzicola lurida</name>
    <dbReference type="NCBI Taxonomy" id="1172621"/>
    <lineage>
        <taxon>Bacteria</taxon>
        <taxon>Bacillati</taxon>
        <taxon>Actinomycetota</taxon>
        <taxon>Actinomycetes</taxon>
        <taxon>Micrococcales</taxon>
        <taxon>Microbacteriaceae</taxon>
        <taxon>Conyzicola</taxon>
    </lineage>
</organism>
<dbReference type="Gene3D" id="1.20.1260.10">
    <property type="match status" value="1"/>
</dbReference>
<dbReference type="EMBL" id="JACHMJ010000001">
    <property type="protein sequence ID" value="MBB5844503.1"/>
    <property type="molecule type" value="Genomic_DNA"/>
</dbReference>
<keyword evidence="2" id="KW-1133">Transmembrane helix</keyword>
<keyword evidence="2" id="KW-0472">Membrane</keyword>
<protein>
    <submittedName>
        <fullName evidence="4">Uncharacterized protein (DUF305 family)</fullName>
    </submittedName>
</protein>
<evidence type="ECO:0000259" key="3">
    <source>
        <dbReference type="Pfam" id="PF03713"/>
    </source>
</evidence>
<feature type="domain" description="DUF305" evidence="3">
    <location>
        <begin position="50"/>
        <end position="221"/>
    </location>
</feature>
<dbReference type="RefSeq" id="WP_184238712.1">
    <property type="nucleotide sequence ID" value="NZ_JACHMJ010000001.1"/>
</dbReference>
<evidence type="ECO:0000256" key="2">
    <source>
        <dbReference type="SAM" id="Phobius"/>
    </source>
</evidence>
<evidence type="ECO:0000256" key="1">
    <source>
        <dbReference type="SAM" id="MobiDB-lite"/>
    </source>
</evidence>
<dbReference type="PANTHER" id="PTHR36933">
    <property type="entry name" value="SLL0788 PROTEIN"/>
    <property type="match status" value="1"/>
</dbReference>
<feature type="transmembrane region" description="Helical" evidence="2">
    <location>
        <begin position="16"/>
        <end position="36"/>
    </location>
</feature>
<accession>A0A841ASE2</accession>
<name>A0A841ASE2_9MICO</name>
<gene>
    <name evidence="4" type="ORF">HD599_002826</name>
</gene>